<reference evidence="2" key="1">
    <citation type="journal article" date="2019" name="Int. J. Syst. Evol. Microbiol.">
        <title>The Global Catalogue of Microorganisms (GCM) 10K type strain sequencing project: providing services to taxonomists for standard genome sequencing and annotation.</title>
        <authorList>
            <consortium name="The Broad Institute Genomics Platform"/>
            <consortium name="The Broad Institute Genome Sequencing Center for Infectious Disease"/>
            <person name="Wu L."/>
            <person name="Ma J."/>
        </authorList>
    </citation>
    <scope>NUCLEOTIDE SEQUENCE [LARGE SCALE GENOMIC DNA]</scope>
    <source>
        <strain evidence="2">JCM 30234</strain>
    </source>
</reference>
<evidence type="ECO:0000313" key="1">
    <source>
        <dbReference type="EMBL" id="MFC7747936.1"/>
    </source>
</evidence>
<comment type="caution">
    <text evidence="1">The sequence shown here is derived from an EMBL/GenBank/DDBJ whole genome shotgun (WGS) entry which is preliminary data.</text>
</comment>
<dbReference type="EMBL" id="JBHTGR010000056">
    <property type="protein sequence ID" value="MFC7747936.1"/>
    <property type="molecule type" value="Genomic_DNA"/>
</dbReference>
<gene>
    <name evidence="1" type="ORF">ACFQU8_12125</name>
</gene>
<name>A0ABW2UZC5_9BACI</name>
<dbReference type="Proteomes" id="UP001596620">
    <property type="component" value="Unassembled WGS sequence"/>
</dbReference>
<sequence length="53" mass="5493">MQKALITFVVLAIILIVFFVVLEYAGGGSAASANFGDVKAMAETTADFLKPAA</sequence>
<evidence type="ECO:0000313" key="2">
    <source>
        <dbReference type="Proteomes" id="UP001596620"/>
    </source>
</evidence>
<organism evidence="1 2">
    <name type="scientific">Lentibacillus kimchii</name>
    <dbReference type="NCBI Taxonomy" id="1542911"/>
    <lineage>
        <taxon>Bacteria</taxon>
        <taxon>Bacillati</taxon>
        <taxon>Bacillota</taxon>
        <taxon>Bacilli</taxon>
        <taxon>Bacillales</taxon>
        <taxon>Bacillaceae</taxon>
        <taxon>Lentibacillus</taxon>
    </lineage>
</organism>
<protein>
    <submittedName>
        <fullName evidence="1">Uncharacterized protein</fullName>
    </submittedName>
</protein>
<proteinExistence type="predicted"/>
<dbReference type="RefSeq" id="WP_382360553.1">
    <property type="nucleotide sequence ID" value="NZ_JBHTGR010000056.1"/>
</dbReference>
<accession>A0ABW2UZC5</accession>
<keyword evidence="2" id="KW-1185">Reference proteome</keyword>